<dbReference type="PROSITE" id="PS50054">
    <property type="entry name" value="TYR_PHOSPHATASE_DUAL"/>
    <property type="match status" value="1"/>
</dbReference>
<feature type="region of interest" description="Disordered" evidence="7">
    <location>
        <begin position="186"/>
        <end position="206"/>
    </location>
</feature>
<evidence type="ECO:0000256" key="7">
    <source>
        <dbReference type="SAM" id="MobiDB-lite"/>
    </source>
</evidence>
<dbReference type="InterPro" id="IPR000340">
    <property type="entry name" value="Dual-sp_phosphatase_cat-dom"/>
</dbReference>
<feature type="compositionally biased region" description="Polar residues" evidence="7">
    <location>
        <begin position="186"/>
        <end position="199"/>
    </location>
</feature>
<protein>
    <recommendedName>
        <fullName evidence="12">Dual specificity protein phosphatase 22</fullName>
    </recommendedName>
</protein>
<dbReference type="Pfam" id="PF00782">
    <property type="entry name" value="DSPc"/>
    <property type="match status" value="1"/>
</dbReference>
<feature type="domain" description="Tyrosine-protein phosphatase" evidence="8">
    <location>
        <begin position="4"/>
        <end position="144"/>
    </location>
</feature>
<accession>A0ABP0FU22</accession>
<dbReference type="Proteomes" id="UP001642483">
    <property type="component" value="Unassembled WGS sequence"/>
</dbReference>
<comment type="catalytic activity">
    <reaction evidence="5">
        <text>O-phospho-L-threonyl-[protein] + H2O = L-threonyl-[protein] + phosphate</text>
        <dbReference type="Rhea" id="RHEA:47004"/>
        <dbReference type="Rhea" id="RHEA-COMP:11060"/>
        <dbReference type="Rhea" id="RHEA-COMP:11605"/>
        <dbReference type="ChEBI" id="CHEBI:15377"/>
        <dbReference type="ChEBI" id="CHEBI:30013"/>
        <dbReference type="ChEBI" id="CHEBI:43474"/>
        <dbReference type="ChEBI" id="CHEBI:61977"/>
        <dbReference type="EC" id="3.1.3.16"/>
    </reaction>
</comment>
<evidence type="ECO:0000256" key="4">
    <source>
        <dbReference type="ARBA" id="ARBA00047761"/>
    </source>
</evidence>
<dbReference type="PROSITE" id="PS50056">
    <property type="entry name" value="TYR_PHOSPHATASE_2"/>
    <property type="match status" value="1"/>
</dbReference>
<gene>
    <name evidence="10" type="ORF">CVLEPA_LOCUS12232</name>
</gene>
<dbReference type="PRINTS" id="PR01908">
    <property type="entry name" value="ADSPHPHTASE"/>
</dbReference>
<name>A0ABP0FU22_CLALP</name>
<comment type="catalytic activity">
    <reaction evidence="6">
        <text>O-phospho-L-tyrosyl-[protein] + H2O = L-tyrosyl-[protein] + phosphate</text>
        <dbReference type="Rhea" id="RHEA:10684"/>
        <dbReference type="Rhea" id="RHEA-COMP:10136"/>
        <dbReference type="Rhea" id="RHEA-COMP:20101"/>
        <dbReference type="ChEBI" id="CHEBI:15377"/>
        <dbReference type="ChEBI" id="CHEBI:43474"/>
        <dbReference type="ChEBI" id="CHEBI:46858"/>
        <dbReference type="ChEBI" id="CHEBI:61978"/>
        <dbReference type="EC" id="3.1.3.48"/>
    </reaction>
</comment>
<evidence type="ECO:0000256" key="3">
    <source>
        <dbReference type="ARBA" id="ARBA00022912"/>
    </source>
</evidence>
<dbReference type="InterPro" id="IPR000387">
    <property type="entry name" value="Tyr_Pase_dom"/>
</dbReference>
<keyword evidence="2" id="KW-0378">Hydrolase</keyword>
<dbReference type="PANTHER" id="PTHR45948:SF2">
    <property type="entry name" value="DUAL SPECIFICITY PROTEIN PHOSPHATASE"/>
    <property type="match status" value="1"/>
</dbReference>
<comment type="similarity">
    <text evidence="1">Belongs to the protein-tyrosine phosphatase family. Non-receptor class dual specificity subfamily.</text>
</comment>
<evidence type="ECO:0000256" key="5">
    <source>
        <dbReference type="ARBA" id="ARBA00048336"/>
    </source>
</evidence>
<keyword evidence="11" id="KW-1185">Reference proteome</keyword>
<proteinExistence type="inferred from homology"/>
<comment type="catalytic activity">
    <reaction evidence="4">
        <text>O-phospho-L-seryl-[protein] + H2O = L-seryl-[protein] + phosphate</text>
        <dbReference type="Rhea" id="RHEA:20629"/>
        <dbReference type="Rhea" id="RHEA-COMP:9863"/>
        <dbReference type="Rhea" id="RHEA-COMP:11604"/>
        <dbReference type="ChEBI" id="CHEBI:15377"/>
        <dbReference type="ChEBI" id="CHEBI:29999"/>
        <dbReference type="ChEBI" id="CHEBI:43474"/>
        <dbReference type="ChEBI" id="CHEBI:83421"/>
        <dbReference type="EC" id="3.1.3.16"/>
    </reaction>
</comment>
<evidence type="ECO:0000256" key="2">
    <source>
        <dbReference type="ARBA" id="ARBA00022801"/>
    </source>
</evidence>
<keyword evidence="3" id="KW-0904">Protein phosphatase</keyword>
<dbReference type="SUPFAM" id="SSF52799">
    <property type="entry name" value="(Phosphotyrosine protein) phosphatases II"/>
    <property type="match status" value="1"/>
</dbReference>
<dbReference type="Gene3D" id="3.90.190.10">
    <property type="entry name" value="Protein tyrosine phosphatase superfamily"/>
    <property type="match status" value="1"/>
</dbReference>
<evidence type="ECO:0008006" key="12">
    <source>
        <dbReference type="Google" id="ProtNLM"/>
    </source>
</evidence>
<comment type="caution">
    <text evidence="10">The sequence shown here is derived from an EMBL/GenBank/DDBJ whole genome shotgun (WGS) entry which is preliminary data.</text>
</comment>
<dbReference type="InterPro" id="IPR029021">
    <property type="entry name" value="Prot-tyrosine_phosphatase-like"/>
</dbReference>
<dbReference type="PANTHER" id="PTHR45948">
    <property type="entry name" value="DUAL SPECIFICITY PROTEIN PHOSPHATASE DDB_G0269404-RELATED"/>
    <property type="match status" value="1"/>
</dbReference>
<feature type="domain" description="Tyrosine specific protein phosphatases" evidence="9">
    <location>
        <begin position="65"/>
        <end position="122"/>
    </location>
</feature>
<dbReference type="InterPro" id="IPR020422">
    <property type="entry name" value="TYR_PHOSPHATASE_DUAL_dom"/>
</dbReference>
<evidence type="ECO:0000313" key="10">
    <source>
        <dbReference type="EMBL" id="CAK8682009.1"/>
    </source>
</evidence>
<evidence type="ECO:0000256" key="1">
    <source>
        <dbReference type="ARBA" id="ARBA00008601"/>
    </source>
</evidence>
<reference evidence="10 11" key="1">
    <citation type="submission" date="2024-02" db="EMBL/GenBank/DDBJ databases">
        <authorList>
            <person name="Daric V."/>
            <person name="Darras S."/>
        </authorList>
    </citation>
    <scope>NUCLEOTIDE SEQUENCE [LARGE SCALE GENOMIC DNA]</scope>
</reference>
<sequence length="230" mass="25967">MGNGMNKILPGLFVGNFRDAKDEEQLEQNNITHILSIHDNARPLLADKKYLCIYASDTPGQDLMPYFRQCAMFIHEARTGGGSVLVHCLAGVSRSVTVTVAYIMTVTGHTWRDTLNAVRQSRTVANPNYGFQTQLQKYEEEKVVEERKWFSETYGHNTLGDQLSIKELSKQYEENSQQNLVERNSNLEAQPSGSTSASYPLNKPDEMLPSAWDKAKRIGMLVDDYDPSIE</sequence>
<dbReference type="SMART" id="SM00195">
    <property type="entry name" value="DSPc"/>
    <property type="match status" value="1"/>
</dbReference>
<evidence type="ECO:0000256" key="6">
    <source>
        <dbReference type="ARBA" id="ARBA00051722"/>
    </source>
</evidence>
<dbReference type="EMBL" id="CAWYQH010000090">
    <property type="protein sequence ID" value="CAK8682009.1"/>
    <property type="molecule type" value="Genomic_DNA"/>
</dbReference>
<evidence type="ECO:0000259" key="9">
    <source>
        <dbReference type="PROSITE" id="PS50056"/>
    </source>
</evidence>
<organism evidence="10 11">
    <name type="scientific">Clavelina lepadiformis</name>
    <name type="common">Light-bulb sea squirt</name>
    <name type="synonym">Ascidia lepadiformis</name>
    <dbReference type="NCBI Taxonomy" id="159417"/>
    <lineage>
        <taxon>Eukaryota</taxon>
        <taxon>Metazoa</taxon>
        <taxon>Chordata</taxon>
        <taxon>Tunicata</taxon>
        <taxon>Ascidiacea</taxon>
        <taxon>Aplousobranchia</taxon>
        <taxon>Clavelinidae</taxon>
        <taxon>Clavelina</taxon>
    </lineage>
</organism>
<evidence type="ECO:0000259" key="8">
    <source>
        <dbReference type="PROSITE" id="PS50054"/>
    </source>
</evidence>
<evidence type="ECO:0000313" key="11">
    <source>
        <dbReference type="Proteomes" id="UP001642483"/>
    </source>
</evidence>
<dbReference type="CDD" id="cd14519">
    <property type="entry name" value="DSP_DUSP22_15"/>
    <property type="match status" value="1"/>
</dbReference>